<evidence type="ECO:0000259" key="6">
    <source>
        <dbReference type="Pfam" id="PF01545"/>
    </source>
</evidence>
<dbReference type="Proteomes" id="UP000183947">
    <property type="component" value="Unassembled WGS sequence"/>
</dbReference>
<feature type="transmembrane region" description="Helical" evidence="5">
    <location>
        <begin position="81"/>
        <end position="102"/>
    </location>
</feature>
<dbReference type="InterPro" id="IPR027469">
    <property type="entry name" value="Cation_efflux_TMD_sf"/>
</dbReference>
<keyword evidence="3 5" id="KW-1133">Transmembrane helix</keyword>
<dbReference type="AlphaFoldDB" id="A0A1M6ZQ65"/>
<protein>
    <submittedName>
        <fullName evidence="7">Divalent metal cation (Fe/Co/Zn/Cd) transporter</fullName>
    </submittedName>
</protein>
<dbReference type="STRING" id="1121959.SAMN02746009_02542"/>
<evidence type="ECO:0000256" key="5">
    <source>
        <dbReference type="SAM" id="Phobius"/>
    </source>
</evidence>
<dbReference type="SUPFAM" id="SSF161111">
    <property type="entry name" value="Cation efflux protein transmembrane domain-like"/>
    <property type="match status" value="1"/>
</dbReference>
<dbReference type="GO" id="GO:0016020">
    <property type="term" value="C:membrane"/>
    <property type="evidence" value="ECO:0007669"/>
    <property type="project" value="UniProtKB-SubCell"/>
</dbReference>
<keyword evidence="8" id="KW-1185">Reference proteome</keyword>
<evidence type="ECO:0000256" key="1">
    <source>
        <dbReference type="ARBA" id="ARBA00004141"/>
    </source>
</evidence>
<dbReference type="RefSeq" id="WP_073285483.1">
    <property type="nucleotide sequence ID" value="NZ_FRAS01000013.1"/>
</dbReference>
<accession>A0A1M6ZQ65</accession>
<keyword evidence="4 5" id="KW-0472">Membrane</keyword>
<proteinExistence type="predicted"/>
<evidence type="ECO:0000256" key="4">
    <source>
        <dbReference type="ARBA" id="ARBA00023136"/>
    </source>
</evidence>
<evidence type="ECO:0000256" key="2">
    <source>
        <dbReference type="ARBA" id="ARBA00022692"/>
    </source>
</evidence>
<sequence>MSFTFVELQPNQRTPLPAWVTAAALALLVFSKWAVGVQAASHALLADALASAAQLGLLLMSRTGRWSVADSPQGLAARQRVWTTVGAGALVTAAFGAAWYCIRVMNVPHPPPTIVSACVAGVAIVLEKGAYRQLFGPPNLGEFRAWYHPSNALPSNLALVGISLSILGGPGYEWADDWAALGICALLVGNAYRLLQPASVAGPTVRRQEWKARLQCCTQTIPGITLAEAHLEPSETGSVLHVWVRVSSPLTVAQEHAIAQQVQTVLAPVQPPSSTLLVRIVPS</sequence>
<name>A0A1M6ZQ65_9BACT</name>
<dbReference type="Gene3D" id="1.20.1510.10">
    <property type="entry name" value="Cation efflux protein transmembrane domain"/>
    <property type="match status" value="1"/>
</dbReference>
<dbReference type="InterPro" id="IPR058533">
    <property type="entry name" value="Cation_efflux_TM"/>
</dbReference>
<dbReference type="EMBL" id="FRAS01000013">
    <property type="protein sequence ID" value="SHL32586.1"/>
    <property type="molecule type" value="Genomic_DNA"/>
</dbReference>
<gene>
    <name evidence="7" type="ORF">SAMN02746009_02542</name>
</gene>
<dbReference type="OrthoDB" id="9806522at2"/>
<evidence type="ECO:0000313" key="7">
    <source>
        <dbReference type="EMBL" id="SHL32586.1"/>
    </source>
</evidence>
<organism evidence="7 8">
    <name type="scientific">Hymenobacter psychrotolerans DSM 18569</name>
    <dbReference type="NCBI Taxonomy" id="1121959"/>
    <lineage>
        <taxon>Bacteria</taxon>
        <taxon>Pseudomonadati</taxon>
        <taxon>Bacteroidota</taxon>
        <taxon>Cytophagia</taxon>
        <taxon>Cytophagales</taxon>
        <taxon>Hymenobacteraceae</taxon>
        <taxon>Hymenobacter</taxon>
    </lineage>
</organism>
<evidence type="ECO:0000313" key="8">
    <source>
        <dbReference type="Proteomes" id="UP000183947"/>
    </source>
</evidence>
<comment type="subcellular location">
    <subcellularLocation>
        <location evidence="1">Membrane</location>
        <topology evidence="1">Multi-pass membrane protein</topology>
    </subcellularLocation>
</comment>
<evidence type="ECO:0000256" key="3">
    <source>
        <dbReference type="ARBA" id="ARBA00022989"/>
    </source>
</evidence>
<dbReference type="Pfam" id="PF01545">
    <property type="entry name" value="Cation_efflux"/>
    <property type="match status" value="1"/>
</dbReference>
<keyword evidence="2 5" id="KW-0812">Transmembrane</keyword>
<feature type="transmembrane region" description="Helical" evidence="5">
    <location>
        <begin position="16"/>
        <end position="35"/>
    </location>
</feature>
<reference evidence="8" key="1">
    <citation type="submission" date="2016-11" db="EMBL/GenBank/DDBJ databases">
        <authorList>
            <person name="Varghese N."/>
            <person name="Submissions S."/>
        </authorList>
    </citation>
    <scope>NUCLEOTIDE SEQUENCE [LARGE SCALE GENOMIC DNA]</scope>
    <source>
        <strain evidence="8">DSM 18569</strain>
    </source>
</reference>
<feature type="domain" description="Cation efflux protein transmembrane" evidence="6">
    <location>
        <begin position="19"/>
        <end position="196"/>
    </location>
</feature>
<dbReference type="GO" id="GO:0008324">
    <property type="term" value="F:monoatomic cation transmembrane transporter activity"/>
    <property type="evidence" value="ECO:0007669"/>
    <property type="project" value="InterPro"/>
</dbReference>